<evidence type="ECO:0000313" key="4">
    <source>
        <dbReference type="EMBL" id="PNX59614.1"/>
    </source>
</evidence>
<dbReference type="GO" id="GO:0008270">
    <property type="term" value="F:zinc ion binding"/>
    <property type="evidence" value="ECO:0007669"/>
    <property type="project" value="UniProtKB-KW"/>
</dbReference>
<feature type="domain" description="CCHC-type" evidence="3">
    <location>
        <begin position="157"/>
        <end position="172"/>
    </location>
</feature>
<comment type="caution">
    <text evidence="4">The sequence shown here is derived from an EMBL/GenBank/DDBJ whole genome shotgun (WGS) entry which is preliminary data.</text>
</comment>
<protein>
    <submittedName>
        <fullName evidence="4">Phytoalexin-deficient 4-2 protein</fullName>
    </submittedName>
</protein>
<dbReference type="EMBL" id="ASHM01081089">
    <property type="protein sequence ID" value="PNX59614.1"/>
    <property type="molecule type" value="Genomic_DNA"/>
</dbReference>
<keyword evidence="1" id="KW-0479">Metal-binding</keyword>
<dbReference type="STRING" id="57577.A0A2K3K009"/>
<dbReference type="PROSITE" id="PS50158">
    <property type="entry name" value="ZF_CCHC"/>
    <property type="match status" value="1"/>
</dbReference>
<sequence length="187" mass="21977">MKEDETIDQMYGRFTIIINELNSLGKTYTAHERVRKILRSLPKDWRHIVIAITDEKNLSQLKLEDLIGSLKAHESIIQEDKPTKKKMIALESQVMEHSQNNLITDNGDLLQEDDEEEFALISRRIQRLMMRRNQIRNSSQNRRNNTRNESDLSKVQCYGCNQFGHYKNDCPKQRQKSPLKNKSMMAT</sequence>
<name>A0A2K3K009_TRIPR</name>
<dbReference type="Pfam" id="PF00098">
    <property type="entry name" value="zf-CCHC"/>
    <property type="match status" value="1"/>
</dbReference>
<proteinExistence type="predicted"/>
<organism evidence="4 5">
    <name type="scientific">Trifolium pratense</name>
    <name type="common">Red clover</name>
    <dbReference type="NCBI Taxonomy" id="57577"/>
    <lineage>
        <taxon>Eukaryota</taxon>
        <taxon>Viridiplantae</taxon>
        <taxon>Streptophyta</taxon>
        <taxon>Embryophyta</taxon>
        <taxon>Tracheophyta</taxon>
        <taxon>Spermatophyta</taxon>
        <taxon>Magnoliopsida</taxon>
        <taxon>eudicotyledons</taxon>
        <taxon>Gunneridae</taxon>
        <taxon>Pentapetalae</taxon>
        <taxon>rosids</taxon>
        <taxon>fabids</taxon>
        <taxon>Fabales</taxon>
        <taxon>Fabaceae</taxon>
        <taxon>Papilionoideae</taxon>
        <taxon>50 kb inversion clade</taxon>
        <taxon>NPAAA clade</taxon>
        <taxon>Hologalegina</taxon>
        <taxon>IRL clade</taxon>
        <taxon>Trifolieae</taxon>
        <taxon>Trifolium</taxon>
    </lineage>
</organism>
<dbReference type="PANTHER" id="PTHR34676:SF17">
    <property type="entry name" value="OS06G0684500 PROTEIN"/>
    <property type="match status" value="1"/>
</dbReference>
<dbReference type="Gene3D" id="4.10.60.10">
    <property type="entry name" value="Zinc finger, CCHC-type"/>
    <property type="match status" value="1"/>
</dbReference>
<feature type="region of interest" description="Disordered" evidence="2">
    <location>
        <begin position="168"/>
        <end position="187"/>
    </location>
</feature>
<dbReference type="GO" id="GO:0003676">
    <property type="term" value="F:nucleic acid binding"/>
    <property type="evidence" value="ECO:0007669"/>
    <property type="project" value="InterPro"/>
</dbReference>
<keyword evidence="1" id="KW-0862">Zinc</keyword>
<evidence type="ECO:0000313" key="5">
    <source>
        <dbReference type="Proteomes" id="UP000236291"/>
    </source>
</evidence>
<dbReference type="AlphaFoldDB" id="A0A2K3K009"/>
<accession>A0A2K3K009</accession>
<dbReference type="InterPro" id="IPR001878">
    <property type="entry name" value="Znf_CCHC"/>
</dbReference>
<keyword evidence="1" id="KW-0863">Zinc-finger</keyword>
<reference evidence="4 5" key="2">
    <citation type="journal article" date="2017" name="Front. Plant Sci.">
        <title>Gene Classification and Mining of Molecular Markers Useful in Red Clover (Trifolium pratense) Breeding.</title>
        <authorList>
            <person name="Istvanek J."/>
            <person name="Dluhosova J."/>
            <person name="Dluhos P."/>
            <person name="Patkova L."/>
            <person name="Nedelnik J."/>
            <person name="Repkova J."/>
        </authorList>
    </citation>
    <scope>NUCLEOTIDE SEQUENCE [LARGE SCALE GENOMIC DNA]</scope>
    <source>
        <strain evidence="5">cv. Tatra</strain>
        <tissue evidence="4">Young leaves</tissue>
    </source>
</reference>
<dbReference type="InterPro" id="IPR036875">
    <property type="entry name" value="Znf_CCHC_sf"/>
</dbReference>
<evidence type="ECO:0000256" key="2">
    <source>
        <dbReference type="SAM" id="MobiDB-lite"/>
    </source>
</evidence>
<dbReference type="Proteomes" id="UP000236291">
    <property type="component" value="Unassembled WGS sequence"/>
</dbReference>
<evidence type="ECO:0000256" key="1">
    <source>
        <dbReference type="PROSITE-ProRule" id="PRU00047"/>
    </source>
</evidence>
<reference evidence="4 5" key="1">
    <citation type="journal article" date="2014" name="Am. J. Bot.">
        <title>Genome assembly and annotation for red clover (Trifolium pratense; Fabaceae).</title>
        <authorList>
            <person name="Istvanek J."/>
            <person name="Jaros M."/>
            <person name="Krenek A."/>
            <person name="Repkova J."/>
        </authorList>
    </citation>
    <scope>NUCLEOTIDE SEQUENCE [LARGE SCALE GENOMIC DNA]</scope>
    <source>
        <strain evidence="5">cv. Tatra</strain>
        <tissue evidence="4">Young leaves</tissue>
    </source>
</reference>
<dbReference type="SMART" id="SM00343">
    <property type="entry name" value="ZnF_C2HC"/>
    <property type="match status" value="1"/>
</dbReference>
<dbReference type="PANTHER" id="PTHR34676">
    <property type="entry name" value="DUF4219 DOMAIN-CONTAINING PROTEIN-RELATED"/>
    <property type="match status" value="1"/>
</dbReference>
<evidence type="ECO:0000259" key="3">
    <source>
        <dbReference type="PROSITE" id="PS50158"/>
    </source>
</evidence>
<dbReference type="Pfam" id="PF14223">
    <property type="entry name" value="Retrotran_gag_2"/>
    <property type="match status" value="1"/>
</dbReference>
<gene>
    <name evidence="4" type="ORF">L195_g051509</name>
</gene>
<dbReference type="SUPFAM" id="SSF57756">
    <property type="entry name" value="Retrovirus zinc finger-like domains"/>
    <property type="match status" value="1"/>
</dbReference>